<feature type="transmembrane region" description="Helical" evidence="5">
    <location>
        <begin position="228"/>
        <end position="252"/>
    </location>
</feature>
<dbReference type="RefSeq" id="WP_095043774.1">
    <property type="nucleotide sequence ID" value="NZ_LN890655.1"/>
</dbReference>
<dbReference type="OrthoDB" id="163371at2"/>
<evidence type="ECO:0000313" key="7">
    <source>
        <dbReference type="EMBL" id="CUS04442.2"/>
    </source>
</evidence>
<dbReference type="InterPro" id="IPR006977">
    <property type="entry name" value="Yip1_dom"/>
</dbReference>
<dbReference type="Proteomes" id="UP000215027">
    <property type="component" value="Chromosome I"/>
</dbReference>
<dbReference type="EMBL" id="LN890655">
    <property type="protein sequence ID" value="CUS04442.2"/>
    <property type="molecule type" value="Genomic_DNA"/>
</dbReference>
<keyword evidence="4 5" id="KW-0472">Membrane</keyword>
<evidence type="ECO:0000256" key="1">
    <source>
        <dbReference type="ARBA" id="ARBA00004141"/>
    </source>
</evidence>
<accession>A0A160T3W4</accession>
<evidence type="ECO:0000259" key="6">
    <source>
        <dbReference type="Pfam" id="PF04893"/>
    </source>
</evidence>
<feature type="transmembrane region" description="Helical" evidence="5">
    <location>
        <begin position="49"/>
        <end position="70"/>
    </location>
</feature>
<evidence type="ECO:0000256" key="3">
    <source>
        <dbReference type="ARBA" id="ARBA00022989"/>
    </source>
</evidence>
<dbReference type="AlphaFoldDB" id="A0A160T3W4"/>
<gene>
    <name evidence="7" type="ORF">CFX0092_A2564</name>
</gene>
<dbReference type="Pfam" id="PF04893">
    <property type="entry name" value="Yip1"/>
    <property type="match status" value="1"/>
</dbReference>
<evidence type="ECO:0000256" key="2">
    <source>
        <dbReference type="ARBA" id="ARBA00022692"/>
    </source>
</evidence>
<proteinExistence type="predicted"/>
<feature type="transmembrane region" description="Helical" evidence="5">
    <location>
        <begin position="148"/>
        <end position="169"/>
    </location>
</feature>
<feature type="domain" description="Yip1" evidence="6">
    <location>
        <begin position="26"/>
        <end position="238"/>
    </location>
</feature>
<name>A0A160T3W4_9CHLR</name>
<keyword evidence="8" id="KW-1185">Reference proteome</keyword>
<keyword evidence="3 5" id="KW-1133">Transmembrane helix</keyword>
<evidence type="ECO:0000256" key="5">
    <source>
        <dbReference type="SAM" id="Phobius"/>
    </source>
</evidence>
<reference evidence="7" key="1">
    <citation type="submission" date="2016-01" db="EMBL/GenBank/DDBJ databases">
        <authorList>
            <person name="Mcilroy J.S."/>
            <person name="Karst M S."/>
            <person name="Albertsen M."/>
        </authorList>
    </citation>
    <scope>NUCLEOTIDE SEQUENCE</scope>
    <source>
        <strain evidence="7">Cfx-K</strain>
    </source>
</reference>
<feature type="transmembrane region" description="Helical" evidence="5">
    <location>
        <begin position="189"/>
        <end position="216"/>
    </location>
</feature>
<dbReference type="GO" id="GO:0016020">
    <property type="term" value="C:membrane"/>
    <property type="evidence" value="ECO:0007669"/>
    <property type="project" value="UniProtKB-SubCell"/>
</dbReference>
<organism evidence="7 8">
    <name type="scientific">Candidatus Promineifilum breve</name>
    <dbReference type="NCBI Taxonomy" id="1806508"/>
    <lineage>
        <taxon>Bacteria</taxon>
        <taxon>Bacillati</taxon>
        <taxon>Chloroflexota</taxon>
        <taxon>Ardenticatenia</taxon>
        <taxon>Candidatus Promineifilales</taxon>
        <taxon>Candidatus Promineifilaceae</taxon>
        <taxon>Candidatus Promineifilum</taxon>
    </lineage>
</organism>
<evidence type="ECO:0000313" key="8">
    <source>
        <dbReference type="Proteomes" id="UP000215027"/>
    </source>
</evidence>
<sequence>MTVEDELVLNRRDANRGWRFDLVLPVLIRPRAAMARIVESTRAIWRTPLFLLILAAVAQAVVAGSIKAAAAASGELALPPDFEFYAPEQQAQFMQAATATNNPTFNYVLPALGAALGVFVLWFVIGWLLHLVLTLLGGRGTSRAALNVAAWAALPALIRSLVQLVAMLATDQLIAAPGLAGFAPAGEGFANVLLSGMLSHVDIYLLWQIVLLFIGVRLSSQLPAAKCWLAILLTILITLAARALPAAILAQFGGLTVIQPFL</sequence>
<feature type="transmembrane region" description="Helical" evidence="5">
    <location>
        <begin position="111"/>
        <end position="136"/>
    </location>
</feature>
<keyword evidence="2 5" id="KW-0812">Transmembrane</keyword>
<comment type="subcellular location">
    <subcellularLocation>
        <location evidence="1">Membrane</location>
        <topology evidence="1">Multi-pass membrane protein</topology>
    </subcellularLocation>
</comment>
<evidence type="ECO:0000256" key="4">
    <source>
        <dbReference type="ARBA" id="ARBA00023136"/>
    </source>
</evidence>
<dbReference type="KEGG" id="pbf:CFX0092_A2564"/>
<protein>
    <recommendedName>
        <fullName evidence="6">Yip1 domain-containing protein</fullName>
    </recommendedName>
</protein>